<reference evidence="3 4" key="1">
    <citation type="submission" date="2019-02" db="EMBL/GenBank/DDBJ databases">
        <title>Genome sequencing of the rare red list fungi Antrodiella citrinella (Flaviporus citrinellus).</title>
        <authorList>
            <person name="Buettner E."/>
            <person name="Kellner H."/>
        </authorList>
    </citation>
    <scope>NUCLEOTIDE SEQUENCE [LARGE SCALE GENOMIC DNA]</scope>
    <source>
        <strain evidence="3 4">DSM 108506</strain>
    </source>
</reference>
<evidence type="ECO:0000313" key="4">
    <source>
        <dbReference type="Proteomes" id="UP000308730"/>
    </source>
</evidence>
<organism evidence="3 4">
    <name type="scientific">Antrodiella citrinella</name>
    <dbReference type="NCBI Taxonomy" id="2447956"/>
    <lineage>
        <taxon>Eukaryota</taxon>
        <taxon>Fungi</taxon>
        <taxon>Dikarya</taxon>
        <taxon>Basidiomycota</taxon>
        <taxon>Agaricomycotina</taxon>
        <taxon>Agaricomycetes</taxon>
        <taxon>Polyporales</taxon>
        <taxon>Steccherinaceae</taxon>
        <taxon>Antrodiella</taxon>
    </lineage>
</organism>
<feature type="compositionally biased region" description="Polar residues" evidence="1">
    <location>
        <begin position="65"/>
        <end position="80"/>
    </location>
</feature>
<evidence type="ECO:0000313" key="3">
    <source>
        <dbReference type="EMBL" id="THH34006.1"/>
    </source>
</evidence>
<feature type="compositionally biased region" description="Pro residues" evidence="1">
    <location>
        <begin position="191"/>
        <end position="201"/>
    </location>
</feature>
<feature type="transmembrane region" description="Helical" evidence="2">
    <location>
        <begin position="6"/>
        <end position="21"/>
    </location>
</feature>
<feature type="region of interest" description="Disordered" evidence="1">
    <location>
        <begin position="65"/>
        <end position="99"/>
    </location>
</feature>
<keyword evidence="4" id="KW-1185">Reference proteome</keyword>
<accession>A0A4S4N4M4</accession>
<feature type="region of interest" description="Disordered" evidence="1">
    <location>
        <begin position="126"/>
        <end position="262"/>
    </location>
</feature>
<dbReference type="EMBL" id="SGPM01000001">
    <property type="protein sequence ID" value="THH34006.1"/>
    <property type="molecule type" value="Genomic_DNA"/>
</dbReference>
<feature type="compositionally biased region" description="Low complexity" evidence="1">
    <location>
        <begin position="147"/>
        <end position="156"/>
    </location>
</feature>
<protein>
    <submittedName>
        <fullName evidence="3">Uncharacterized protein</fullName>
    </submittedName>
</protein>
<proteinExistence type="predicted"/>
<name>A0A4S4N4M4_9APHY</name>
<keyword evidence="2" id="KW-0812">Transmembrane</keyword>
<sequence length="262" mass="27578">MQVERHSLAAASIVLFLYFFIRRRRRTARLEHDAAVASTLAEAGFNRTPVDGDDDDVRMRQNSFGTRTFGSIPSASQPGTLASAGGAPPERYLDDPFAAPPPLEFNPYDGFGAIAAPAAAVAGTSRNGYAPARTSSPPPGGGHSHNHSYSSSSGGHAARESAGSFEPLLAQYNKSSGPTPPLTPGVSPNSLAPPPVVPPRNPARDTESRPNTRSGEGPVTKDDASSVYSAEGDLVPDLTPQTKLEIRNLQPGDISRDPSIRR</sequence>
<dbReference type="AlphaFoldDB" id="A0A4S4N4M4"/>
<keyword evidence="2" id="KW-1133">Transmembrane helix</keyword>
<evidence type="ECO:0000256" key="2">
    <source>
        <dbReference type="SAM" id="Phobius"/>
    </source>
</evidence>
<evidence type="ECO:0000256" key="1">
    <source>
        <dbReference type="SAM" id="MobiDB-lite"/>
    </source>
</evidence>
<gene>
    <name evidence="3" type="ORF">EUX98_g134</name>
</gene>
<dbReference type="Proteomes" id="UP000308730">
    <property type="component" value="Unassembled WGS sequence"/>
</dbReference>
<comment type="caution">
    <text evidence="3">The sequence shown here is derived from an EMBL/GenBank/DDBJ whole genome shotgun (WGS) entry which is preliminary data.</text>
</comment>
<keyword evidence="2" id="KW-0472">Membrane</keyword>
<dbReference type="OrthoDB" id="3256702at2759"/>